<accession>A0A926NJF1</accession>
<dbReference type="AlphaFoldDB" id="A0A926NJF1"/>
<gene>
    <name evidence="1" type="ORF">IC621_03115</name>
</gene>
<reference evidence="1" key="1">
    <citation type="submission" date="2020-09" db="EMBL/GenBank/DDBJ databases">
        <title>A novel bacterium of genus Bacillus, isolated from South China Sea.</title>
        <authorList>
            <person name="Huang H."/>
            <person name="Mo K."/>
            <person name="Hu Y."/>
        </authorList>
    </citation>
    <scope>NUCLEOTIDE SEQUENCE</scope>
    <source>
        <strain evidence="1">IB182487</strain>
    </source>
</reference>
<dbReference type="Proteomes" id="UP000626844">
    <property type="component" value="Unassembled WGS sequence"/>
</dbReference>
<name>A0A926NJF1_9BACI</name>
<keyword evidence="2" id="KW-1185">Reference proteome</keyword>
<comment type="caution">
    <text evidence="1">The sequence shown here is derived from an EMBL/GenBank/DDBJ whole genome shotgun (WGS) entry which is preliminary data.</text>
</comment>
<dbReference type="RefSeq" id="WP_191155612.1">
    <property type="nucleotide sequence ID" value="NZ_JACXAI010000002.1"/>
</dbReference>
<evidence type="ECO:0000313" key="1">
    <source>
        <dbReference type="EMBL" id="MBD1379212.1"/>
    </source>
</evidence>
<evidence type="ECO:0000313" key="2">
    <source>
        <dbReference type="Proteomes" id="UP000626844"/>
    </source>
</evidence>
<dbReference type="EMBL" id="JACXAI010000002">
    <property type="protein sequence ID" value="MBD1379212.1"/>
    <property type="molecule type" value="Genomic_DNA"/>
</dbReference>
<proteinExistence type="predicted"/>
<sequence>MSKLMVKITSLSSAEYEDLQSYCQRISKKNNSNLYKLEKYLGKSLMVDEDLMMIRDIILTVSADINRLPDLIIADGETNEGL</sequence>
<protein>
    <submittedName>
        <fullName evidence="1">Uncharacterized protein</fullName>
    </submittedName>
</protein>
<organism evidence="1 2">
    <name type="scientific">Metabacillus arenae</name>
    <dbReference type="NCBI Taxonomy" id="2771434"/>
    <lineage>
        <taxon>Bacteria</taxon>
        <taxon>Bacillati</taxon>
        <taxon>Bacillota</taxon>
        <taxon>Bacilli</taxon>
        <taxon>Bacillales</taxon>
        <taxon>Bacillaceae</taxon>
        <taxon>Metabacillus</taxon>
    </lineage>
</organism>